<dbReference type="Gene3D" id="3.40.30.10">
    <property type="entry name" value="Glutaredoxin"/>
    <property type="match status" value="1"/>
</dbReference>
<comment type="caution">
    <text evidence="3">The sequence shown here is derived from an EMBL/GenBank/DDBJ whole genome shotgun (WGS) entry which is preliminary data.</text>
</comment>
<evidence type="ECO:0000313" key="3">
    <source>
        <dbReference type="EMBL" id="KAK6746187.1"/>
    </source>
</evidence>
<keyword evidence="4" id="KW-1185">Reference proteome</keyword>
<dbReference type="InterPro" id="IPR012336">
    <property type="entry name" value="Thioredoxin-like_fold"/>
</dbReference>
<dbReference type="SUPFAM" id="SSF52833">
    <property type="entry name" value="Thioredoxin-like"/>
    <property type="match status" value="1"/>
</dbReference>
<dbReference type="InterPro" id="IPR036249">
    <property type="entry name" value="Thioredoxin-like_sf"/>
</dbReference>
<dbReference type="Pfam" id="PF13905">
    <property type="entry name" value="Thioredoxin_8"/>
    <property type="match status" value="1"/>
</dbReference>
<gene>
    <name evidence="3" type="primary">Necator_chrIII.g13121</name>
    <name evidence="3" type="ORF">RB195_012354</name>
</gene>
<sequence length="548" mass="60718">MSFDELYESCFRNASLVKVLQGKPARDDPSLLVTLDHVMNNSQYVVFFLTAGAKGADLSLKLDNMIKKKNERGEKDKAQNSPARIRRFFSMKKKKKKEGSVNGDPALISVVLVDTDYRSNSEETGSSQLAQPGWYVYAPQLLATKSRLLRALGFEFPPSLIIVDTVSRTVVTTEGRRLLADDVNGTSFPWWPPTAAEVLQGNVLKRVNGAVETSDFSIIKATVRGLLFGAQWCPPCRQWVKQLVPVYEQMKKNGISLEIIFCSSDRSQEAFDHFIEQMPWPAFSYDPARTLALTRVYNISGIPSLILLDESGRVITNHGRSSLLEDPAGRYFPWGTRPLYELNEYTVCRLRDEPSLILFTEGSPDDIQFSLSVMDSLSKRLFEERIKIEERRLEETEKKTDENAETGNGLLMKSASSEECSSTGSDLPIPPQADPLQLLYTGEDPICDHILESILGLGDVELPLICIVDGLAGQLCVCDRPDVSDAVLEEFVADYRAGRLQWTPLPAAAQNSPKTVGGIPSAIIEQALISNSPSQNSMGGVKEEVKAV</sequence>
<evidence type="ECO:0000259" key="2">
    <source>
        <dbReference type="Pfam" id="PF13905"/>
    </source>
</evidence>
<proteinExistence type="predicted"/>
<feature type="region of interest" description="Disordered" evidence="1">
    <location>
        <begin position="393"/>
        <end position="428"/>
    </location>
</feature>
<feature type="compositionally biased region" description="Low complexity" evidence="1">
    <location>
        <begin position="414"/>
        <end position="425"/>
    </location>
</feature>
<dbReference type="PANTHER" id="PTHR46472">
    <property type="entry name" value="NUCLEOREDOXIN"/>
    <property type="match status" value="1"/>
</dbReference>
<accession>A0ABR1D7E1</accession>
<dbReference type="PANTHER" id="PTHR46472:SF1">
    <property type="entry name" value="NUCLEOREDOXIN"/>
    <property type="match status" value="1"/>
</dbReference>
<feature type="compositionally biased region" description="Basic and acidic residues" evidence="1">
    <location>
        <begin position="393"/>
        <end position="402"/>
    </location>
</feature>
<evidence type="ECO:0000256" key="1">
    <source>
        <dbReference type="SAM" id="MobiDB-lite"/>
    </source>
</evidence>
<name>A0ABR1D7E1_NECAM</name>
<evidence type="ECO:0000313" key="4">
    <source>
        <dbReference type="Proteomes" id="UP001303046"/>
    </source>
</evidence>
<protein>
    <recommendedName>
        <fullName evidence="2">Thioredoxin-like fold domain-containing protein</fullName>
    </recommendedName>
</protein>
<dbReference type="EMBL" id="JAVFWL010000003">
    <property type="protein sequence ID" value="KAK6746187.1"/>
    <property type="molecule type" value="Genomic_DNA"/>
</dbReference>
<organism evidence="3 4">
    <name type="scientific">Necator americanus</name>
    <name type="common">Human hookworm</name>
    <dbReference type="NCBI Taxonomy" id="51031"/>
    <lineage>
        <taxon>Eukaryota</taxon>
        <taxon>Metazoa</taxon>
        <taxon>Ecdysozoa</taxon>
        <taxon>Nematoda</taxon>
        <taxon>Chromadorea</taxon>
        <taxon>Rhabditida</taxon>
        <taxon>Rhabditina</taxon>
        <taxon>Rhabditomorpha</taxon>
        <taxon>Strongyloidea</taxon>
        <taxon>Ancylostomatidae</taxon>
        <taxon>Bunostominae</taxon>
        <taxon>Necator</taxon>
    </lineage>
</organism>
<reference evidence="3 4" key="1">
    <citation type="submission" date="2023-08" db="EMBL/GenBank/DDBJ databases">
        <title>A Necator americanus chromosomal reference genome.</title>
        <authorList>
            <person name="Ilik V."/>
            <person name="Petrzelkova K.J."/>
            <person name="Pardy F."/>
            <person name="Fuh T."/>
            <person name="Niatou-Singa F.S."/>
            <person name="Gouil Q."/>
            <person name="Baker L."/>
            <person name="Ritchie M.E."/>
            <person name="Jex A.R."/>
            <person name="Gazzola D."/>
            <person name="Li H."/>
            <person name="Toshio Fujiwara R."/>
            <person name="Zhan B."/>
            <person name="Aroian R.V."/>
            <person name="Pafco B."/>
            <person name="Schwarz E.M."/>
        </authorList>
    </citation>
    <scope>NUCLEOTIDE SEQUENCE [LARGE SCALE GENOMIC DNA]</scope>
    <source>
        <strain evidence="3 4">Aroian</strain>
        <tissue evidence="3">Whole animal</tissue>
    </source>
</reference>
<feature type="domain" description="Thioredoxin-like fold" evidence="2">
    <location>
        <begin position="223"/>
        <end position="314"/>
    </location>
</feature>
<dbReference type="Proteomes" id="UP001303046">
    <property type="component" value="Unassembled WGS sequence"/>
</dbReference>